<organism evidence="3">
    <name type="scientific">Schistocephalus solidus</name>
    <name type="common">Tapeworm</name>
    <dbReference type="NCBI Taxonomy" id="70667"/>
    <lineage>
        <taxon>Eukaryota</taxon>
        <taxon>Metazoa</taxon>
        <taxon>Spiralia</taxon>
        <taxon>Lophotrochozoa</taxon>
        <taxon>Platyhelminthes</taxon>
        <taxon>Cestoda</taxon>
        <taxon>Eucestoda</taxon>
        <taxon>Diphyllobothriidea</taxon>
        <taxon>Diphyllobothriidae</taxon>
        <taxon>Schistocephalus</taxon>
    </lineage>
</organism>
<reference evidence="1 2" key="2">
    <citation type="submission" date="2018-11" db="EMBL/GenBank/DDBJ databases">
        <authorList>
            <consortium name="Pathogen Informatics"/>
        </authorList>
    </citation>
    <scope>NUCLEOTIDE SEQUENCE [LARGE SCALE GENOMIC DNA]</scope>
    <source>
        <strain evidence="1 2">NST_G2</strain>
    </source>
</reference>
<sequence>MNACFCVQFRIPQLDEASYPLDLRVAQAVLIAKPVHLCHTQYLLNDDPGIQKLFAFKAVAGFHLRSIAETFELQLQSTRRGPSGKRTYGSIETLQPQSTGQLVKSLSNHRERWDQCICQAE</sequence>
<protein>
    <submittedName>
        <fullName evidence="3">Transposase</fullName>
    </submittedName>
</protein>
<evidence type="ECO:0000313" key="3">
    <source>
        <dbReference type="WBParaSite" id="SSLN_0000925901-mRNA-1"/>
    </source>
</evidence>
<dbReference type="AlphaFoldDB" id="A0A183SXH0"/>
<evidence type="ECO:0000313" key="2">
    <source>
        <dbReference type="Proteomes" id="UP000275846"/>
    </source>
</evidence>
<dbReference type="WBParaSite" id="SSLN_0000925901-mRNA-1">
    <property type="protein sequence ID" value="SSLN_0000925901-mRNA-1"/>
    <property type="gene ID" value="SSLN_0000925901"/>
</dbReference>
<accession>A0A183SXH0</accession>
<keyword evidence="2" id="KW-1185">Reference proteome</keyword>
<proteinExistence type="predicted"/>
<dbReference type="Proteomes" id="UP000275846">
    <property type="component" value="Unassembled WGS sequence"/>
</dbReference>
<name>A0A183SXH0_SCHSO</name>
<reference evidence="3" key="1">
    <citation type="submission" date="2016-06" db="UniProtKB">
        <authorList>
            <consortium name="WormBaseParasite"/>
        </authorList>
    </citation>
    <scope>IDENTIFICATION</scope>
</reference>
<dbReference type="EMBL" id="UYSU01034925">
    <property type="protein sequence ID" value="VDL95303.1"/>
    <property type="molecule type" value="Genomic_DNA"/>
</dbReference>
<evidence type="ECO:0000313" key="1">
    <source>
        <dbReference type="EMBL" id="VDL95303.1"/>
    </source>
</evidence>
<gene>
    <name evidence="1" type="ORF">SSLN_LOCUS8918</name>
</gene>